<keyword evidence="2" id="KW-0479">Metal-binding</keyword>
<evidence type="ECO:0000256" key="1">
    <source>
        <dbReference type="ARBA" id="ARBA00001968"/>
    </source>
</evidence>
<evidence type="ECO:0000259" key="4">
    <source>
        <dbReference type="Pfam" id="PF13359"/>
    </source>
</evidence>
<dbReference type="Proteomes" id="UP001159427">
    <property type="component" value="Unassembled WGS sequence"/>
</dbReference>
<dbReference type="InterPro" id="IPR027806">
    <property type="entry name" value="HARBI1_dom"/>
</dbReference>
<evidence type="ECO:0000313" key="6">
    <source>
        <dbReference type="EMBL" id="CAH3193124.1"/>
    </source>
</evidence>
<dbReference type="PANTHER" id="PTHR23080">
    <property type="entry name" value="THAP DOMAIN PROTEIN"/>
    <property type="match status" value="1"/>
</dbReference>
<evidence type="ECO:0008006" key="8">
    <source>
        <dbReference type="Google" id="ProtNLM"/>
    </source>
</evidence>
<organism evidence="6 7">
    <name type="scientific">Porites evermanni</name>
    <dbReference type="NCBI Taxonomy" id="104178"/>
    <lineage>
        <taxon>Eukaryota</taxon>
        <taxon>Metazoa</taxon>
        <taxon>Cnidaria</taxon>
        <taxon>Anthozoa</taxon>
        <taxon>Hexacorallia</taxon>
        <taxon>Scleractinia</taxon>
        <taxon>Fungiina</taxon>
        <taxon>Poritidae</taxon>
        <taxon>Porites</taxon>
    </lineage>
</organism>
<dbReference type="EMBL" id="CALNXI010003390">
    <property type="protein sequence ID" value="CAH3193124.1"/>
    <property type="molecule type" value="Genomic_DNA"/>
</dbReference>
<keyword evidence="7" id="KW-1185">Reference proteome</keyword>
<dbReference type="PANTHER" id="PTHR23080:SF144">
    <property type="entry name" value="SPINDLE AND KINETOCHORE ASSOCIATED COMPLEX SUBUNIT 3"/>
    <property type="match status" value="1"/>
</dbReference>
<gene>
    <name evidence="6" type="ORF">PEVE_00025211</name>
</gene>
<reference evidence="6 7" key="1">
    <citation type="submission" date="2022-05" db="EMBL/GenBank/DDBJ databases">
        <authorList>
            <consortium name="Genoscope - CEA"/>
            <person name="William W."/>
        </authorList>
    </citation>
    <scope>NUCLEOTIDE SEQUENCE [LARGE SCALE GENOMIC DNA]</scope>
</reference>
<proteinExistence type="predicted"/>
<comment type="caution">
    <text evidence="6">The sequence shown here is derived from an EMBL/GenBank/DDBJ whole genome shotgun (WGS) entry which is preliminary data.</text>
</comment>
<comment type="cofactor">
    <cofactor evidence="1">
        <name>a divalent metal cation</name>
        <dbReference type="ChEBI" id="CHEBI:60240"/>
    </cofactor>
</comment>
<feature type="domain" description="DDE Tnp4" evidence="4">
    <location>
        <begin position="71"/>
        <end position="136"/>
    </location>
</feature>
<feature type="domain" description="Transposase Helix-turn-helix" evidence="5">
    <location>
        <begin position="1"/>
        <end position="40"/>
    </location>
</feature>
<dbReference type="Pfam" id="PF13613">
    <property type="entry name" value="HTH_Tnp_4"/>
    <property type="match status" value="1"/>
</dbReference>
<name>A0ABN8ST48_9CNID</name>
<evidence type="ECO:0000259" key="5">
    <source>
        <dbReference type="Pfam" id="PF13613"/>
    </source>
</evidence>
<dbReference type="InterPro" id="IPR027805">
    <property type="entry name" value="Transposase_HTH_dom"/>
</dbReference>
<protein>
    <recommendedName>
        <fullName evidence="8">DDE Tnp4 domain-containing protein</fullName>
    </recommendedName>
</protein>
<dbReference type="Pfam" id="PF13359">
    <property type="entry name" value="DDE_Tnp_4"/>
    <property type="match status" value="1"/>
</dbReference>
<feature type="compositionally biased region" description="Basic residues" evidence="3">
    <location>
        <begin position="168"/>
        <end position="180"/>
    </location>
</feature>
<accession>A0ABN8ST48</accession>
<evidence type="ECO:0000256" key="3">
    <source>
        <dbReference type="SAM" id="MobiDB-lite"/>
    </source>
</evidence>
<evidence type="ECO:0000313" key="7">
    <source>
        <dbReference type="Proteomes" id="UP001159427"/>
    </source>
</evidence>
<sequence length="180" mass="20450">MKLKLDMPLKGLAFRIGVSLSTVSRVFSSWMIALDVRLSPVVSWPDREDLWRTMPQCFQDSFGKKVTVIIHCFEVFINRPSGLYARAQTFSSYKNHNTVKVLIGITPQGSISFVSKAWGGRTSDKFLTENCGILKNNYTTRRFSLSRLWINHTRKSYVPSGPTGYSSIHKRKGPARPSRC</sequence>
<evidence type="ECO:0000256" key="2">
    <source>
        <dbReference type="ARBA" id="ARBA00022723"/>
    </source>
</evidence>
<feature type="region of interest" description="Disordered" evidence="3">
    <location>
        <begin position="160"/>
        <end position="180"/>
    </location>
</feature>